<evidence type="ECO:0000256" key="1">
    <source>
        <dbReference type="ARBA" id="ARBA00023242"/>
    </source>
</evidence>
<feature type="compositionally biased region" description="Polar residues" evidence="2">
    <location>
        <begin position="32"/>
        <end position="61"/>
    </location>
</feature>
<dbReference type="OrthoDB" id="2264294at2759"/>
<keyword evidence="1" id="KW-0539">Nucleus</keyword>
<proteinExistence type="predicted"/>
<organism evidence="4 5">
    <name type="scientific">Coleophoma cylindrospora</name>
    <dbReference type="NCBI Taxonomy" id="1849047"/>
    <lineage>
        <taxon>Eukaryota</taxon>
        <taxon>Fungi</taxon>
        <taxon>Dikarya</taxon>
        <taxon>Ascomycota</taxon>
        <taxon>Pezizomycotina</taxon>
        <taxon>Leotiomycetes</taxon>
        <taxon>Helotiales</taxon>
        <taxon>Dermateaceae</taxon>
        <taxon>Coleophoma</taxon>
    </lineage>
</organism>
<dbReference type="GO" id="GO:0008270">
    <property type="term" value="F:zinc ion binding"/>
    <property type="evidence" value="ECO:0007669"/>
    <property type="project" value="InterPro"/>
</dbReference>
<dbReference type="AlphaFoldDB" id="A0A3D8QCB9"/>
<dbReference type="EMBL" id="PDLM01000016">
    <property type="protein sequence ID" value="RDW59429.1"/>
    <property type="molecule type" value="Genomic_DNA"/>
</dbReference>
<feature type="compositionally biased region" description="Polar residues" evidence="2">
    <location>
        <begin position="555"/>
        <end position="577"/>
    </location>
</feature>
<dbReference type="Pfam" id="PF04082">
    <property type="entry name" value="Fungal_trans"/>
    <property type="match status" value="1"/>
</dbReference>
<evidence type="ECO:0000313" key="4">
    <source>
        <dbReference type="EMBL" id="RDW59429.1"/>
    </source>
</evidence>
<dbReference type="PANTHER" id="PTHR31668:SF4">
    <property type="entry name" value="TRANSCRIPTIONAL ACTIVATOR PROTEIN DAL81"/>
    <property type="match status" value="1"/>
</dbReference>
<dbReference type="CDD" id="cd12148">
    <property type="entry name" value="fungal_TF_MHR"/>
    <property type="match status" value="1"/>
</dbReference>
<dbReference type="SMART" id="SM00906">
    <property type="entry name" value="Fungal_trans"/>
    <property type="match status" value="1"/>
</dbReference>
<evidence type="ECO:0000256" key="2">
    <source>
        <dbReference type="SAM" id="MobiDB-lite"/>
    </source>
</evidence>
<dbReference type="Proteomes" id="UP000256645">
    <property type="component" value="Unassembled WGS sequence"/>
</dbReference>
<dbReference type="InterPro" id="IPR050797">
    <property type="entry name" value="Carb_Metab_Trans_Reg"/>
</dbReference>
<evidence type="ECO:0000259" key="3">
    <source>
        <dbReference type="SMART" id="SM00906"/>
    </source>
</evidence>
<dbReference type="InterPro" id="IPR007219">
    <property type="entry name" value="XnlR_reg_dom"/>
</dbReference>
<feature type="region of interest" description="Disordered" evidence="2">
    <location>
        <begin position="555"/>
        <end position="578"/>
    </location>
</feature>
<feature type="domain" description="Xylanolytic transcriptional activator regulatory" evidence="3">
    <location>
        <begin position="247"/>
        <end position="319"/>
    </location>
</feature>
<accession>A0A3D8QCB9</accession>
<gene>
    <name evidence="4" type="ORF">BP6252_12516</name>
</gene>
<feature type="region of interest" description="Disordered" evidence="2">
    <location>
        <begin position="1"/>
        <end position="61"/>
    </location>
</feature>
<evidence type="ECO:0000313" key="5">
    <source>
        <dbReference type="Proteomes" id="UP000256645"/>
    </source>
</evidence>
<dbReference type="GO" id="GO:0003677">
    <property type="term" value="F:DNA binding"/>
    <property type="evidence" value="ECO:0007669"/>
    <property type="project" value="InterPro"/>
</dbReference>
<dbReference type="GO" id="GO:0006351">
    <property type="term" value="P:DNA-templated transcription"/>
    <property type="evidence" value="ECO:0007669"/>
    <property type="project" value="InterPro"/>
</dbReference>
<sequence length="613" mass="67763">MECTSVESPKPRKKKAPQSSTVPDTGAVVSEMVSSSTRTSDVSPHNDSSDTYSNNLRASSDSPEAQHECLGLQRQHHCRYIGPTCGIKPSIIGLMNGNQEPILGNGTVRGFNATDMFLIIPDEGTPDYEIETKDLDEIEAIVSPHGASLIDLFFRVIHGSYPILHKPLYLFRSGYCYQNFSPPLLASIYLLALRYWSYDAELVDFAKPNAVELEHLARKTVLNDFQRPKLSTIAAGLFILQYSNTGSAELTAQLISVGFGLGLHADASNWNIQSWEIGLRKRLGWALYMQDAWSALGSGRPRLISTTNWDVQPLTHDDFSEDFMDENEREGSSEVEKGKLLFSYMISLTEILAEILESMYTMQVERELKAAGSHGVELMLQKAKPLQIKLKEWLISLPPSLSIAGMQGLKLSSAASLRLDYLATEVTIHRRILMAAAQGTTDSRLWEVLQSAASARFTSAIEFVQSLKPQQLMSFWYTASKTNLDLIGAFGIILCATTKSPDDRACFIEKLKAYRWALKVNHLAGAQFMKPALASLEAYMKVLAASKPGYMQQKENNNEASQVEGTAPGDTSQSMSHAATHEGTISPYIASSDDPFFGIRFSPDLFEGLQTLL</sequence>
<dbReference type="GO" id="GO:0005634">
    <property type="term" value="C:nucleus"/>
    <property type="evidence" value="ECO:0007669"/>
    <property type="project" value="TreeGrafter"/>
</dbReference>
<protein>
    <recommendedName>
        <fullName evidence="3">Xylanolytic transcriptional activator regulatory domain-containing protein</fullName>
    </recommendedName>
</protein>
<reference evidence="4 5" key="1">
    <citation type="journal article" date="2018" name="IMA Fungus">
        <title>IMA Genome-F 9: Draft genome sequence of Annulohypoxylon stygium, Aspergillus mulundensis, Berkeleyomyces basicola (syn. Thielaviopsis basicola), Ceratocystis smalleyi, two Cercospora beticola strains, Coleophoma cylindrospora, Fusarium fracticaudum, Phialophora cf. hyalina, and Morchella septimelata.</title>
        <authorList>
            <person name="Wingfield B.D."/>
            <person name="Bills G.F."/>
            <person name="Dong Y."/>
            <person name="Huang W."/>
            <person name="Nel W.J."/>
            <person name="Swalarsk-Parry B.S."/>
            <person name="Vaghefi N."/>
            <person name="Wilken P.M."/>
            <person name="An Z."/>
            <person name="de Beer Z.W."/>
            <person name="De Vos L."/>
            <person name="Chen L."/>
            <person name="Duong T.A."/>
            <person name="Gao Y."/>
            <person name="Hammerbacher A."/>
            <person name="Kikkert J.R."/>
            <person name="Li Y."/>
            <person name="Li H."/>
            <person name="Li K."/>
            <person name="Li Q."/>
            <person name="Liu X."/>
            <person name="Ma X."/>
            <person name="Naidoo K."/>
            <person name="Pethybridge S.J."/>
            <person name="Sun J."/>
            <person name="Steenkamp E.T."/>
            <person name="van der Nest M.A."/>
            <person name="van Wyk S."/>
            <person name="Wingfield M.J."/>
            <person name="Xiong C."/>
            <person name="Yue Q."/>
            <person name="Zhang X."/>
        </authorList>
    </citation>
    <scope>NUCLEOTIDE SEQUENCE [LARGE SCALE GENOMIC DNA]</scope>
    <source>
        <strain evidence="4 5">BP6252</strain>
    </source>
</reference>
<dbReference type="GO" id="GO:0001080">
    <property type="term" value="P:nitrogen catabolite activation of transcription from RNA polymerase II promoter"/>
    <property type="evidence" value="ECO:0007669"/>
    <property type="project" value="TreeGrafter"/>
</dbReference>
<dbReference type="PANTHER" id="PTHR31668">
    <property type="entry name" value="GLUCOSE TRANSPORT TRANSCRIPTION REGULATOR RGT1-RELATED-RELATED"/>
    <property type="match status" value="1"/>
</dbReference>
<dbReference type="STRING" id="1849047.A0A3D8QCB9"/>
<comment type="caution">
    <text evidence="4">The sequence shown here is derived from an EMBL/GenBank/DDBJ whole genome shotgun (WGS) entry which is preliminary data.</text>
</comment>
<name>A0A3D8QCB9_9HELO</name>
<keyword evidence="5" id="KW-1185">Reference proteome</keyword>